<dbReference type="CDD" id="cd03443">
    <property type="entry name" value="PaaI_thioesterase"/>
    <property type="match status" value="1"/>
</dbReference>
<dbReference type="InterPro" id="IPR003736">
    <property type="entry name" value="PAAI_dom"/>
</dbReference>
<dbReference type="SUPFAM" id="SSF54637">
    <property type="entry name" value="Thioesterase/thiol ester dehydrase-isomerase"/>
    <property type="match status" value="1"/>
</dbReference>
<reference evidence="4 5" key="1">
    <citation type="submission" date="2023-07" db="EMBL/GenBank/DDBJ databases">
        <title>Genomic Encyclopedia of Type Strains, Phase IV (KMG-IV): sequencing the most valuable type-strain genomes for metagenomic binning, comparative biology and taxonomic classification.</title>
        <authorList>
            <person name="Goeker M."/>
        </authorList>
    </citation>
    <scope>NUCLEOTIDE SEQUENCE [LARGE SCALE GENOMIC DNA]</scope>
    <source>
        <strain evidence="4 5">DSM 100301</strain>
    </source>
</reference>
<dbReference type="Pfam" id="PF03061">
    <property type="entry name" value="4HBT"/>
    <property type="match status" value="1"/>
</dbReference>
<gene>
    <name evidence="4" type="ORF">QO005_003052</name>
</gene>
<dbReference type="NCBIfam" id="TIGR00369">
    <property type="entry name" value="unchar_dom_1"/>
    <property type="match status" value="1"/>
</dbReference>
<dbReference type="EMBL" id="JAUSWH010000010">
    <property type="protein sequence ID" value="MDQ0456707.1"/>
    <property type="molecule type" value="Genomic_DNA"/>
</dbReference>
<dbReference type="InterPro" id="IPR029069">
    <property type="entry name" value="HotDog_dom_sf"/>
</dbReference>
<sequence length="224" mass="24250">MTSNEILDVIRNIKNQEDFFRILSRHVQMPDEAAISSSNGQPRAYGDKCRRSGKNKGQPNMCEKDKTIQGSPGLNVAQSLAETGLDYVAGLATGLHTRPPMADLLPFTLMPPEAGAVELRAVPEKRFLNTLGTVHGGWSMTMLDTAMALAAHTLLQPGEWCPTLDTAVKFVRPIVADVGELRISGRVVARSRRIITLEGKIDSPTGKVYAHGTSTCVVSLMAHS</sequence>
<dbReference type="Proteomes" id="UP001235269">
    <property type="component" value="Unassembled WGS sequence"/>
</dbReference>
<evidence type="ECO:0000256" key="1">
    <source>
        <dbReference type="ARBA" id="ARBA00022801"/>
    </source>
</evidence>
<accession>A0ABU0IEN7</accession>
<feature type="region of interest" description="Disordered" evidence="2">
    <location>
        <begin position="33"/>
        <end position="66"/>
    </location>
</feature>
<dbReference type="InterPro" id="IPR006683">
    <property type="entry name" value="Thioestr_dom"/>
</dbReference>
<feature type="domain" description="Thioesterase" evidence="3">
    <location>
        <begin position="132"/>
        <end position="208"/>
    </location>
</feature>
<comment type="caution">
    <text evidence="4">The sequence shown here is derived from an EMBL/GenBank/DDBJ whole genome shotgun (WGS) entry which is preliminary data.</text>
</comment>
<organism evidence="4 5">
    <name type="scientific">Rhizobium paknamense</name>
    <dbReference type="NCBI Taxonomy" id="1206817"/>
    <lineage>
        <taxon>Bacteria</taxon>
        <taxon>Pseudomonadati</taxon>
        <taxon>Pseudomonadota</taxon>
        <taxon>Alphaproteobacteria</taxon>
        <taxon>Hyphomicrobiales</taxon>
        <taxon>Rhizobiaceae</taxon>
        <taxon>Rhizobium/Agrobacterium group</taxon>
        <taxon>Rhizobium</taxon>
    </lineage>
</organism>
<proteinExistence type="predicted"/>
<dbReference type="RefSeq" id="WP_307158898.1">
    <property type="nucleotide sequence ID" value="NZ_JAUSWH010000010.1"/>
</dbReference>
<dbReference type="Gene3D" id="3.10.129.10">
    <property type="entry name" value="Hotdog Thioesterase"/>
    <property type="match status" value="1"/>
</dbReference>
<evidence type="ECO:0000256" key="2">
    <source>
        <dbReference type="SAM" id="MobiDB-lite"/>
    </source>
</evidence>
<evidence type="ECO:0000259" key="3">
    <source>
        <dbReference type="Pfam" id="PF03061"/>
    </source>
</evidence>
<protein>
    <submittedName>
        <fullName evidence="4">Uncharacterized protein (TIGR00369 family)</fullName>
    </submittedName>
</protein>
<evidence type="ECO:0000313" key="5">
    <source>
        <dbReference type="Proteomes" id="UP001235269"/>
    </source>
</evidence>
<evidence type="ECO:0000313" key="4">
    <source>
        <dbReference type="EMBL" id="MDQ0456707.1"/>
    </source>
</evidence>
<keyword evidence="1" id="KW-0378">Hydrolase</keyword>
<name>A0ABU0IEN7_9HYPH</name>
<keyword evidence="5" id="KW-1185">Reference proteome</keyword>